<dbReference type="Proteomes" id="UP000602284">
    <property type="component" value="Unassembled WGS sequence"/>
</dbReference>
<evidence type="ECO:0000256" key="1">
    <source>
        <dbReference type="SAM" id="Coils"/>
    </source>
</evidence>
<comment type="caution">
    <text evidence="2">The sequence shown here is derived from an EMBL/GenBank/DDBJ whole genome shotgun (WGS) entry which is preliminary data.</text>
</comment>
<reference evidence="2 3" key="1">
    <citation type="submission" date="2021-01" db="EMBL/GenBank/DDBJ databases">
        <title>Tumebacillus sp. strain ITR2 16S ribosomal RNA gene Genome sequencing and assembly.</title>
        <authorList>
            <person name="Kang M."/>
        </authorList>
    </citation>
    <scope>NUCLEOTIDE SEQUENCE [LARGE SCALE GENOMIC DNA]</scope>
    <source>
        <strain evidence="2 3">ITR2</strain>
    </source>
</reference>
<name>A0ABS1JBZ1_9BACL</name>
<dbReference type="EMBL" id="JAEQNB010000004">
    <property type="protein sequence ID" value="MBL0387764.1"/>
    <property type="molecule type" value="Genomic_DNA"/>
</dbReference>
<gene>
    <name evidence="2" type="ORF">JJB07_14075</name>
</gene>
<dbReference type="RefSeq" id="WP_201636075.1">
    <property type="nucleotide sequence ID" value="NZ_JAEQNB010000004.1"/>
</dbReference>
<feature type="coiled-coil region" evidence="1">
    <location>
        <begin position="131"/>
        <end position="190"/>
    </location>
</feature>
<evidence type="ECO:0000313" key="3">
    <source>
        <dbReference type="Proteomes" id="UP000602284"/>
    </source>
</evidence>
<keyword evidence="3" id="KW-1185">Reference proteome</keyword>
<proteinExistence type="predicted"/>
<accession>A0ABS1JBZ1</accession>
<sequence>MLRLTVIQDIISPVKNNKFFIEEDFVIDQQVKDGQICVNIHYKYDNSLYFNMVVSIDFSNKASAIAQVSPGIIIKTQSIAIKELSDAKYQLSNWLIRLEEEMKLMPLERKVFEHEDKIRKWEEVFEEVPDKYFTKQEAENLIERLEKLEKELHQKIENTVDPNLNIESELDKIHSDMSSLKEQIQILSRKNWMSSFLARALNWANRNPGTIRGIVEGTKGLLPDEVSSKIPNEIVELLVPEEN</sequence>
<keyword evidence="1" id="KW-0175">Coiled coil</keyword>
<organism evidence="2 3">
    <name type="scientific">Tumebacillus amylolyticus</name>
    <dbReference type="NCBI Taxonomy" id="2801339"/>
    <lineage>
        <taxon>Bacteria</taxon>
        <taxon>Bacillati</taxon>
        <taxon>Bacillota</taxon>
        <taxon>Bacilli</taxon>
        <taxon>Bacillales</taxon>
        <taxon>Alicyclobacillaceae</taxon>
        <taxon>Tumebacillus</taxon>
    </lineage>
</organism>
<protein>
    <submittedName>
        <fullName evidence="2">Uncharacterized protein</fullName>
    </submittedName>
</protein>
<evidence type="ECO:0000313" key="2">
    <source>
        <dbReference type="EMBL" id="MBL0387764.1"/>
    </source>
</evidence>